<reference evidence="2" key="1">
    <citation type="journal article" date="2015" name="Nature">
        <title>Complex archaea that bridge the gap between prokaryotes and eukaryotes.</title>
        <authorList>
            <person name="Spang A."/>
            <person name="Saw J.H."/>
            <person name="Jorgensen S.L."/>
            <person name="Zaremba-Niedzwiedzka K."/>
            <person name="Martijn J."/>
            <person name="Lind A.E."/>
            <person name="van Eijk R."/>
            <person name="Schleper C."/>
            <person name="Guy L."/>
            <person name="Ettema T.J."/>
        </authorList>
    </citation>
    <scope>NUCLEOTIDE SEQUENCE</scope>
</reference>
<dbReference type="AlphaFoldDB" id="A0A0F9GS42"/>
<feature type="region of interest" description="Disordered" evidence="1">
    <location>
        <begin position="94"/>
        <end position="119"/>
    </location>
</feature>
<proteinExistence type="predicted"/>
<comment type="caution">
    <text evidence="2">The sequence shown here is derived from an EMBL/GenBank/DDBJ whole genome shotgun (WGS) entry which is preliminary data.</text>
</comment>
<dbReference type="EMBL" id="LAZR01019188">
    <property type="protein sequence ID" value="KKL93431.1"/>
    <property type="molecule type" value="Genomic_DNA"/>
</dbReference>
<name>A0A0F9GS42_9ZZZZ</name>
<organism evidence="2">
    <name type="scientific">marine sediment metagenome</name>
    <dbReference type="NCBI Taxonomy" id="412755"/>
    <lineage>
        <taxon>unclassified sequences</taxon>
        <taxon>metagenomes</taxon>
        <taxon>ecological metagenomes</taxon>
    </lineage>
</organism>
<sequence length="119" mass="13104">MEKDFHREFTKCPQCGSEDRFFEQLANEAKKKGLARDDWNFHLQMQEGIVVDPAKAEGALIGSEAPGFGIMTDICMGCGCIYAVDITRIDKKKSLPSAQPIPPGKSQKGRPLINPFSSS</sequence>
<accession>A0A0F9GS42</accession>
<gene>
    <name evidence="2" type="ORF">LCGC14_1874690</name>
</gene>
<evidence type="ECO:0000256" key="1">
    <source>
        <dbReference type="SAM" id="MobiDB-lite"/>
    </source>
</evidence>
<protein>
    <submittedName>
        <fullName evidence="2">Uncharacterized protein</fullName>
    </submittedName>
</protein>
<evidence type="ECO:0000313" key="2">
    <source>
        <dbReference type="EMBL" id="KKL93431.1"/>
    </source>
</evidence>